<protein>
    <submittedName>
        <fullName evidence="1">Uncharacterized protein</fullName>
    </submittedName>
</protein>
<feature type="non-terminal residue" evidence="1">
    <location>
        <position position="1"/>
    </location>
</feature>
<comment type="caution">
    <text evidence="1">The sequence shown here is derived from an EMBL/GenBank/DDBJ whole genome shotgun (WGS) entry which is preliminary data.</text>
</comment>
<evidence type="ECO:0000313" key="2">
    <source>
        <dbReference type="Proteomes" id="UP000799755"/>
    </source>
</evidence>
<dbReference type="EMBL" id="MU003501">
    <property type="protein sequence ID" value="KAF2472769.1"/>
    <property type="molecule type" value="Genomic_DNA"/>
</dbReference>
<organism evidence="1 2">
    <name type="scientific">Lindgomyces ingoldianus</name>
    <dbReference type="NCBI Taxonomy" id="673940"/>
    <lineage>
        <taxon>Eukaryota</taxon>
        <taxon>Fungi</taxon>
        <taxon>Dikarya</taxon>
        <taxon>Ascomycota</taxon>
        <taxon>Pezizomycotina</taxon>
        <taxon>Dothideomycetes</taxon>
        <taxon>Pleosporomycetidae</taxon>
        <taxon>Pleosporales</taxon>
        <taxon>Lindgomycetaceae</taxon>
        <taxon>Lindgomyces</taxon>
    </lineage>
</organism>
<evidence type="ECO:0000313" key="1">
    <source>
        <dbReference type="EMBL" id="KAF2472769.1"/>
    </source>
</evidence>
<keyword evidence="2" id="KW-1185">Reference proteome</keyword>
<proteinExistence type="predicted"/>
<gene>
    <name evidence="1" type="ORF">BDR25DRAFT_220067</name>
</gene>
<dbReference type="Proteomes" id="UP000799755">
    <property type="component" value="Unassembled WGS sequence"/>
</dbReference>
<name>A0ACB6R0I5_9PLEO</name>
<accession>A0ACB6R0I5</accession>
<sequence>NKTVDCDEATAHMSAKGMDENYWYKENITKLCTSQCSTSVNAWLKSVESDCATDTITQGGMVVQAKTVPLQYTHAYNVACLQNSAKEWCFLESQTWSGSDYVRYHPAMCLQDQPPELCNDPDFDIDQINPSLQTITGLYSSSLYCNECFLKLWRQRLLSPFLVPGNWTKYRMDQFETLQKNCSTSMPYSTSASTLYIGTPNATTPTPTSGTIITWGVTITPTCTGQVVQPLATPLACNDLSDLYHVSTGDVKVATADPFCSFDKPICLPLACELKVITKYGETCASLTAQISNSTRKVTQQQFFGWNQNIQGSCDDLALDQRVCTSPPGGHWSTNSTIISPTSGSSVYYTTATPLYPTQTGSITNCGRYHEVVEGDTCNLVCLLYGITFAALRKFNTYLNVDCTNLWLKSSVCVGEVTPEPVSQDGLCGPNNKHATCTNSKFGSCCSVHGFCGDGTDYCSPGNCFSGKCTGPPTSTTNGTCGPDVGGLTCDNPKFGPCCSIYGYCGDGKDFCGPGKCYSGKCDPDIGGPSINGECGPLFQGNKTCTGTQFGTCCSQYGYCGSTDDFCKGKNCYSGACINK</sequence>
<reference evidence="1" key="1">
    <citation type="journal article" date="2020" name="Stud. Mycol.">
        <title>101 Dothideomycetes genomes: a test case for predicting lifestyles and emergence of pathogens.</title>
        <authorList>
            <person name="Haridas S."/>
            <person name="Albert R."/>
            <person name="Binder M."/>
            <person name="Bloem J."/>
            <person name="Labutti K."/>
            <person name="Salamov A."/>
            <person name="Andreopoulos B."/>
            <person name="Baker S."/>
            <person name="Barry K."/>
            <person name="Bills G."/>
            <person name="Bluhm B."/>
            <person name="Cannon C."/>
            <person name="Castanera R."/>
            <person name="Culley D."/>
            <person name="Daum C."/>
            <person name="Ezra D."/>
            <person name="Gonzalez J."/>
            <person name="Henrissat B."/>
            <person name="Kuo A."/>
            <person name="Liang C."/>
            <person name="Lipzen A."/>
            <person name="Lutzoni F."/>
            <person name="Magnuson J."/>
            <person name="Mondo S."/>
            <person name="Nolan M."/>
            <person name="Ohm R."/>
            <person name="Pangilinan J."/>
            <person name="Park H.-J."/>
            <person name="Ramirez L."/>
            <person name="Alfaro M."/>
            <person name="Sun H."/>
            <person name="Tritt A."/>
            <person name="Yoshinaga Y."/>
            <person name="Zwiers L.-H."/>
            <person name="Turgeon B."/>
            <person name="Goodwin S."/>
            <person name="Spatafora J."/>
            <person name="Crous P."/>
            <person name="Grigoriev I."/>
        </authorList>
    </citation>
    <scope>NUCLEOTIDE SEQUENCE</scope>
    <source>
        <strain evidence="1">ATCC 200398</strain>
    </source>
</reference>